<dbReference type="EMBL" id="JAZHXI010000004">
    <property type="protein sequence ID" value="KAL2072116.1"/>
    <property type="molecule type" value="Genomic_DNA"/>
</dbReference>
<feature type="repeat" description="ANK" evidence="3">
    <location>
        <begin position="268"/>
        <end position="300"/>
    </location>
</feature>
<feature type="region of interest" description="Disordered" evidence="4">
    <location>
        <begin position="1537"/>
        <end position="1561"/>
    </location>
</feature>
<keyword evidence="5" id="KW-0812">Transmembrane</keyword>
<keyword evidence="5" id="KW-1133">Transmembrane helix</keyword>
<comment type="caution">
    <text evidence="6">The sequence shown here is derived from an EMBL/GenBank/DDBJ whole genome shotgun (WGS) entry which is preliminary data.</text>
</comment>
<dbReference type="SMART" id="SM00248">
    <property type="entry name" value="ANK"/>
    <property type="match status" value="10"/>
</dbReference>
<keyword evidence="2 3" id="KW-0040">ANK repeat</keyword>
<feature type="transmembrane region" description="Helical" evidence="5">
    <location>
        <begin position="1236"/>
        <end position="1255"/>
    </location>
</feature>
<dbReference type="Gene3D" id="1.25.40.20">
    <property type="entry name" value="Ankyrin repeat-containing domain"/>
    <property type="match status" value="2"/>
</dbReference>
<evidence type="ECO:0000256" key="4">
    <source>
        <dbReference type="SAM" id="MobiDB-lite"/>
    </source>
</evidence>
<evidence type="ECO:0000313" key="6">
    <source>
        <dbReference type="EMBL" id="KAL2072116.1"/>
    </source>
</evidence>
<dbReference type="PROSITE" id="PS50088">
    <property type="entry name" value="ANK_REPEAT"/>
    <property type="match status" value="3"/>
</dbReference>
<evidence type="ECO:0000256" key="1">
    <source>
        <dbReference type="ARBA" id="ARBA00022737"/>
    </source>
</evidence>
<organism evidence="6 7">
    <name type="scientific">Oculimacula yallundae</name>
    <dbReference type="NCBI Taxonomy" id="86028"/>
    <lineage>
        <taxon>Eukaryota</taxon>
        <taxon>Fungi</taxon>
        <taxon>Dikarya</taxon>
        <taxon>Ascomycota</taxon>
        <taxon>Pezizomycotina</taxon>
        <taxon>Leotiomycetes</taxon>
        <taxon>Helotiales</taxon>
        <taxon>Ploettnerulaceae</taxon>
        <taxon>Oculimacula</taxon>
    </lineage>
</organism>
<keyword evidence="5" id="KW-0472">Membrane</keyword>
<feature type="repeat" description="ANK" evidence="3">
    <location>
        <begin position="200"/>
        <end position="232"/>
    </location>
</feature>
<proteinExistence type="predicted"/>
<dbReference type="Gene3D" id="1.20.58.340">
    <property type="entry name" value="Magnesium transport protein CorA, transmembrane region"/>
    <property type="match status" value="1"/>
</dbReference>
<feature type="compositionally biased region" description="Polar residues" evidence="4">
    <location>
        <begin position="1542"/>
        <end position="1559"/>
    </location>
</feature>
<feature type="region of interest" description="Disordered" evidence="4">
    <location>
        <begin position="1613"/>
        <end position="1652"/>
    </location>
</feature>
<feature type="transmembrane region" description="Helical" evidence="5">
    <location>
        <begin position="1275"/>
        <end position="1295"/>
    </location>
</feature>
<sequence length="1652" mass="186451">MHHRSNRDQIPSLEDYIYRVSHDYSQKNISNLFSLITRLRIELLQSSPLDRGQSSERGTPSLSFSFAPEAPIEDHLPHGISSIANDTVLDGSEPRSAPQNHLAPDIVITTPAIGSLAAPSITGPSVNHPKKWLTVEGKVVTWQYDTTGTARPKFIEKKSAGRLNDTIEETLLKAVKFVHEDIAVATLVEQNAGTEQKDERRRTPFLYAAERGSVVFLQTLLDNGARWDVVDDTGRTALHLASILNSRSEVLEFLLQRTKIDINQEDDQGNTALHLAARGGNETSIQHLLDRDAEVQVGNRLGSTPLHLAAKRSLVAVETLLRIAEIPVDANNKMGRTPLMQACDRPPSEESRNIVKLLLNKKNGADPSARDLNGETPLSLAALCGNAGVVEILIDSGADVNTLNIDGNSALFGPAKYGHDETARVLLDKDIDSRVLNNDPPPGRTALLEAAKHDKFQVALLILDKWAQNSLESKDLIQSALFETAVHDSSEVARLLIERKANTSAREPRTQKTAIEIAKLRGSQRVLTLLLENGGQLFTQGPSLGVHLPEASSEADIVPSIPEDEDLDLGFGFKSTIVSFFFDDHENNTMSRPPVQDVLYNHSPEAIKSGLEVAANIGSSSKNFRWLHVPGNNPAWVTTLINRMYKECKPPEDAAYFQNKCKHLFGEQMWSRHQYQMSSTSVAHRRFVRPMCQHIPMAKTDNDNMMMVLPYFHWETTTGREKMTDAIVEAMKDCIGDISPFATTKLKGLDQALKELERARDPDYREEPEEPEELEEGISDDESGYMSASYFSDSSVSALSSDRESIRMSRGSRWNEEQEIEARPTSMDGLEATKIDEQDNMLGSKNILARREEEKRKRKRFQKVVDIARTERSADDKLILSYMFDETAPMHFRRTLDQYYYYTLPTTEARDKDQVITRYFKHAWPDDDKLVIMVDQLWLWILDNDTVVTSFPQRWDKAGKPGEKDPDPSNASDIVETILRHVRNRDRQLLGNVFDLAELIASKCIGTMFEHPDVANEKLRFAEFFEISIGKVTNEESKMFDEFIKLSESLATGEQKTADLDKLFNIKIETELIKEIKDIRDELHIISTVLVDQEKVLIDMAATIQAIKHGHTEAPEEPKERLGASYKAAGKHHSLVKSVRKHIETVKVLDKQAEKTYLSLKDLLDLKQKQANVSEARSQRQQAQATARQGQTLMLFTVITVFFLPLSFLTTFFQLDIADYVRNGQGQLALAYVSEITFPITAVVVIVSLFLAFQINPAKIARKILSSTWLVFKKAAGVLLFILVAPLIFILTFTFSGRSEKRHTETVISEGGWYGGRGRDRVTDTRFSRRPRNQRDRTYSKVSRITAALAAVAIFGLSGNDRTRGRQDDIDIIEEGRWRRSRSRGEKRVIVERSRSRRRRGLPPPPPPPRRGSVVVVEEFSPTRRRSSRRRSYSRPTPRKTGLVSLWTAVFALLGIGHKRTERTMVETEWYGGRPRPKQRGIWPPWAWFRKKPEPARRPTREIYSRSHERRQGLGSRITALLGLAALCFGLSRNKSRRRETSPNSLSYYTESTRSSNSDAEPAAPVEVGFWMKIAAWFSALSAGLAGFFKSKSPQAPAASNLSYGSGSVRSVRRRSYSSASSDRRSRRIQRDRPRERIVVERRRGSRERTYV</sequence>
<dbReference type="InterPro" id="IPR036770">
    <property type="entry name" value="Ankyrin_rpt-contain_sf"/>
</dbReference>
<keyword evidence="1" id="KW-0677">Repeat</keyword>
<keyword evidence="7" id="KW-1185">Reference proteome</keyword>
<dbReference type="PANTHER" id="PTHR24198">
    <property type="entry name" value="ANKYRIN REPEAT AND PROTEIN KINASE DOMAIN-CONTAINING PROTEIN"/>
    <property type="match status" value="1"/>
</dbReference>
<dbReference type="InterPro" id="IPR002110">
    <property type="entry name" value="Ankyrin_rpt"/>
</dbReference>
<dbReference type="SUPFAM" id="SSF48403">
    <property type="entry name" value="Ankyrin repeat"/>
    <property type="match status" value="1"/>
</dbReference>
<evidence type="ECO:0000313" key="7">
    <source>
        <dbReference type="Proteomes" id="UP001595075"/>
    </source>
</evidence>
<evidence type="ECO:0000256" key="3">
    <source>
        <dbReference type="PROSITE-ProRule" id="PRU00023"/>
    </source>
</evidence>
<reference evidence="6 7" key="1">
    <citation type="journal article" date="2024" name="Commun. Biol.">
        <title>Comparative genomic analysis of thermophilic fungi reveals convergent evolutionary adaptations and gene losses.</title>
        <authorList>
            <person name="Steindorff A.S."/>
            <person name="Aguilar-Pontes M.V."/>
            <person name="Robinson A.J."/>
            <person name="Andreopoulos B."/>
            <person name="LaButti K."/>
            <person name="Kuo A."/>
            <person name="Mondo S."/>
            <person name="Riley R."/>
            <person name="Otillar R."/>
            <person name="Haridas S."/>
            <person name="Lipzen A."/>
            <person name="Grimwood J."/>
            <person name="Schmutz J."/>
            <person name="Clum A."/>
            <person name="Reid I.D."/>
            <person name="Moisan M.C."/>
            <person name="Butler G."/>
            <person name="Nguyen T.T.M."/>
            <person name="Dewar K."/>
            <person name="Conant G."/>
            <person name="Drula E."/>
            <person name="Henrissat B."/>
            <person name="Hansel C."/>
            <person name="Singer S."/>
            <person name="Hutchinson M.I."/>
            <person name="de Vries R.P."/>
            <person name="Natvig D.O."/>
            <person name="Powell A.J."/>
            <person name="Tsang A."/>
            <person name="Grigoriev I.V."/>
        </authorList>
    </citation>
    <scope>NUCLEOTIDE SEQUENCE [LARGE SCALE GENOMIC DNA]</scope>
    <source>
        <strain evidence="6 7">CBS 494.80</strain>
    </source>
</reference>
<feature type="non-terminal residue" evidence="6">
    <location>
        <position position="1652"/>
    </location>
</feature>
<dbReference type="Pfam" id="PF00023">
    <property type="entry name" value="Ank"/>
    <property type="match status" value="1"/>
</dbReference>
<evidence type="ECO:0000256" key="2">
    <source>
        <dbReference type="ARBA" id="ARBA00023043"/>
    </source>
</evidence>
<dbReference type="PRINTS" id="PR01415">
    <property type="entry name" value="ANKYRIN"/>
</dbReference>
<dbReference type="PANTHER" id="PTHR24198:SF165">
    <property type="entry name" value="ANKYRIN REPEAT-CONTAINING PROTEIN-RELATED"/>
    <property type="match status" value="1"/>
</dbReference>
<name>A0ABR4CQ83_9HELO</name>
<dbReference type="Pfam" id="PF12796">
    <property type="entry name" value="Ank_2"/>
    <property type="match status" value="2"/>
</dbReference>
<feature type="region of interest" description="Disordered" evidence="4">
    <location>
        <begin position="757"/>
        <end position="785"/>
    </location>
</feature>
<dbReference type="Proteomes" id="UP001595075">
    <property type="component" value="Unassembled WGS sequence"/>
</dbReference>
<evidence type="ECO:0000256" key="5">
    <source>
        <dbReference type="SAM" id="Phobius"/>
    </source>
</evidence>
<dbReference type="PROSITE" id="PS50297">
    <property type="entry name" value="ANK_REP_REGION"/>
    <property type="match status" value="2"/>
</dbReference>
<accession>A0ABR4CQ83</accession>
<feature type="repeat" description="ANK" evidence="3">
    <location>
        <begin position="373"/>
        <end position="405"/>
    </location>
</feature>
<protein>
    <recommendedName>
        <fullName evidence="8">Ankyrin repeat protein</fullName>
    </recommendedName>
</protein>
<feature type="region of interest" description="Disordered" evidence="4">
    <location>
        <begin position="83"/>
        <end position="103"/>
    </location>
</feature>
<feature type="compositionally biased region" description="Acidic residues" evidence="4">
    <location>
        <begin position="766"/>
        <end position="783"/>
    </location>
</feature>
<feature type="region of interest" description="Disordered" evidence="4">
    <location>
        <begin position="1384"/>
        <end position="1414"/>
    </location>
</feature>
<feature type="compositionally biased region" description="Basic residues" evidence="4">
    <location>
        <begin position="1423"/>
        <end position="1433"/>
    </location>
</feature>
<feature type="region of interest" description="Disordered" evidence="4">
    <location>
        <begin position="1420"/>
        <end position="1439"/>
    </location>
</feature>
<gene>
    <name evidence="6" type="ORF">VTL71DRAFT_11459</name>
</gene>
<evidence type="ECO:0008006" key="8">
    <source>
        <dbReference type="Google" id="ProtNLM"/>
    </source>
</evidence>
<feature type="compositionally biased region" description="Basic and acidic residues" evidence="4">
    <location>
        <begin position="1629"/>
        <end position="1652"/>
    </location>
</feature>
<feature type="transmembrane region" description="Helical" evidence="5">
    <location>
        <begin position="1193"/>
        <end position="1215"/>
    </location>
</feature>
<feature type="transmembrane region" description="Helical" evidence="5">
    <location>
        <begin position="1342"/>
        <end position="1359"/>
    </location>
</feature>
<feature type="compositionally biased region" description="Basic and acidic residues" evidence="4">
    <location>
        <begin position="1384"/>
        <end position="1394"/>
    </location>
</feature>